<comment type="caution">
    <text evidence="1">The sequence shown here is derived from an EMBL/GenBank/DDBJ whole genome shotgun (WGS) entry which is preliminary data.</text>
</comment>
<dbReference type="AlphaFoldDB" id="A0A4S2GYP7"/>
<protein>
    <submittedName>
        <fullName evidence="1">Uncharacterized protein</fullName>
    </submittedName>
</protein>
<accession>A0A4S2GYP7</accession>
<evidence type="ECO:0000313" key="1">
    <source>
        <dbReference type="EMBL" id="TGY88224.1"/>
    </source>
</evidence>
<dbReference type="EMBL" id="SRXW01000003">
    <property type="protein sequence ID" value="TGY88224.1"/>
    <property type="molecule type" value="Genomic_DNA"/>
</dbReference>
<organism evidence="1 2">
    <name type="scientific">Marinicauda algicola</name>
    <dbReference type="NCBI Taxonomy" id="2029849"/>
    <lineage>
        <taxon>Bacteria</taxon>
        <taxon>Pseudomonadati</taxon>
        <taxon>Pseudomonadota</taxon>
        <taxon>Alphaproteobacteria</taxon>
        <taxon>Maricaulales</taxon>
        <taxon>Maricaulaceae</taxon>
        <taxon>Marinicauda</taxon>
    </lineage>
</organism>
<reference evidence="1 2" key="1">
    <citation type="journal article" date="2017" name="Int. J. Syst. Evol. Microbiol.">
        <title>Marinicauda algicola sp. nov., isolated from a marine red alga Rhodosorus marinus.</title>
        <authorList>
            <person name="Jeong S.E."/>
            <person name="Jeon S.H."/>
            <person name="Chun B.H."/>
            <person name="Kim D.W."/>
            <person name="Jeon C.O."/>
        </authorList>
    </citation>
    <scope>NUCLEOTIDE SEQUENCE [LARGE SCALE GENOMIC DNA]</scope>
    <source>
        <strain evidence="1 2">JCM 31718</strain>
    </source>
</reference>
<keyword evidence="2" id="KW-1185">Reference proteome</keyword>
<gene>
    <name evidence="1" type="ORF">E5163_10355</name>
</gene>
<sequence>MSDISREEFRRNMHDIAEFLYKGNSTPRKILEAGRENDAFDWEPNHERESFELQRGEFLDVFDEAVDSLSKK</sequence>
<dbReference type="Proteomes" id="UP000308054">
    <property type="component" value="Unassembled WGS sequence"/>
</dbReference>
<name>A0A4S2GYP7_9PROT</name>
<dbReference type="RefSeq" id="WP_135996069.1">
    <property type="nucleotide sequence ID" value="NZ_CP071057.1"/>
</dbReference>
<evidence type="ECO:0000313" key="2">
    <source>
        <dbReference type="Proteomes" id="UP000308054"/>
    </source>
</evidence>
<proteinExistence type="predicted"/>